<feature type="chain" id="PRO_5046789828" description="DUF4397 domain-containing protein" evidence="1">
    <location>
        <begin position="22"/>
        <end position="233"/>
    </location>
</feature>
<name>A0ABV2LT50_9FLAO</name>
<protein>
    <recommendedName>
        <fullName evidence="2">DUF4397 domain-containing protein</fullName>
    </recommendedName>
</protein>
<gene>
    <name evidence="3" type="ORF">ABID46_001316</name>
</gene>
<evidence type="ECO:0000313" key="3">
    <source>
        <dbReference type="EMBL" id="MET3731735.1"/>
    </source>
</evidence>
<feature type="domain" description="DUF4397" evidence="2">
    <location>
        <begin position="40"/>
        <end position="152"/>
    </location>
</feature>
<organism evidence="3 4">
    <name type="scientific">Moheibacter stercoris</name>
    <dbReference type="NCBI Taxonomy" id="1628251"/>
    <lineage>
        <taxon>Bacteria</taxon>
        <taxon>Pseudomonadati</taxon>
        <taxon>Bacteroidota</taxon>
        <taxon>Flavobacteriia</taxon>
        <taxon>Flavobacteriales</taxon>
        <taxon>Weeksellaceae</taxon>
        <taxon>Moheibacter</taxon>
    </lineage>
</organism>
<proteinExistence type="predicted"/>
<keyword evidence="1" id="KW-0732">Signal</keyword>
<comment type="caution">
    <text evidence="3">The sequence shown here is derived from an EMBL/GenBank/DDBJ whole genome shotgun (WGS) entry which is preliminary data.</text>
</comment>
<reference evidence="3 4" key="1">
    <citation type="submission" date="2024-06" db="EMBL/GenBank/DDBJ databases">
        <title>Genomic Encyclopedia of Type Strains, Phase IV (KMG-IV): sequencing the most valuable type-strain genomes for metagenomic binning, comparative biology and taxonomic classification.</title>
        <authorList>
            <person name="Goeker M."/>
        </authorList>
    </citation>
    <scope>NUCLEOTIDE SEQUENCE [LARGE SCALE GENOMIC DNA]</scope>
    <source>
        <strain evidence="3 4">DSM 29388</strain>
    </source>
</reference>
<feature type="signal peptide" evidence="1">
    <location>
        <begin position="1"/>
        <end position="21"/>
    </location>
</feature>
<evidence type="ECO:0000259" key="2">
    <source>
        <dbReference type="Pfam" id="PF14344"/>
    </source>
</evidence>
<dbReference type="RefSeq" id="WP_354508281.1">
    <property type="nucleotide sequence ID" value="NZ_JBEPMO010000006.1"/>
</dbReference>
<sequence length="233" mass="25703">MKKYYKSLNLIIAVVFSGTLAVSCLDTDDQPNQNQNPRGSVAFANFSPGTSNLKFHSGGEPIFNNSVNYGQYYNTLWNGEVGIRQITVNSGSTPLDTLNLTIGMDRFYSVFAVNTPNQTELVSFEENFIVPGSGKAAIHFYQLSSDAPNLKVAIAGETANLGTYLFKQSSNYMEVNEVLNKRMFLIDNSTSDTLLSKFVTFNNGKVYSVVAKGLVNTNDNTQKLDIQIIPYNL</sequence>
<dbReference type="InterPro" id="IPR025510">
    <property type="entry name" value="DUF4397"/>
</dbReference>
<evidence type="ECO:0000256" key="1">
    <source>
        <dbReference type="SAM" id="SignalP"/>
    </source>
</evidence>
<accession>A0ABV2LT50</accession>
<dbReference type="PROSITE" id="PS51257">
    <property type="entry name" value="PROKAR_LIPOPROTEIN"/>
    <property type="match status" value="1"/>
</dbReference>
<dbReference type="EMBL" id="JBEPMO010000006">
    <property type="protein sequence ID" value="MET3731735.1"/>
    <property type="molecule type" value="Genomic_DNA"/>
</dbReference>
<dbReference type="Pfam" id="PF14344">
    <property type="entry name" value="DUF4397"/>
    <property type="match status" value="1"/>
</dbReference>
<evidence type="ECO:0000313" key="4">
    <source>
        <dbReference type="Proteomes" id="UP001549146"/>
    </source>
</evidence>
<dbReference type="Proteomes" id="UP001549146">
    <property type="component" value="Unassembled WGS sequence"/>
</dbReference>
<keyword evidence="4" id="KW-1185">Reference proteome</keyword>